<reference evidence="1 2" key="1">
    <citation type="submission" date="2024-09" db="EMBL/GenBank/DDBJ databases">
        <authorList>
            <person name="Sun Q."/>
            <person name="Mori K."/>
        </authorList>
    </citation>
    <scope>NUCLEOTIDE SEQUENCE [LARGE SCALE GENOMIC DNA]</scope>
    <source>
        <strain evidence="1 2">CCM 7957</strain>
    </source>
</reference>
<evidence type="ECO:0000313" key="2">
    <source>
        <dbReference type="Proteomes" id="UP001589783"/>
    </source>
</evidence>
<sequence length="118" mass="13180">METMKTSDAICPVPRMMGWFDVAARVRYASDDGKIVRYAHDTYLDSHDQDGPVFMGDGIEMMFHHLGLQLPRGEELYNFCDAVTAGFAEATVVEIPLDEGELLLELTPWQEVPGSLLS</sequence>
<keyword evidence="2" id="KW-1185">Reference proteome</keyword>
<organism evidence="1 2">
    <name type="scientific">Gordonia phosphorivorans</name>
    <dbReference type="NCBI Taxonomy" id="1056982"/>
    <lineage>
        <taxon>Bacteria</taxon>
        <taxon>Bacillati</taxon>
        <taxon>Actinomycetota</taxon>
        <taxon>Actinomycetes</taxon>
        <taxon>Mycobacteriales</taxon>
        <taxon>Gordoniaceae</taxon>
        <taxon>Gordonia</taxon>
    </lineage>
</organism>
<gene>
    <name evidence="1" type="ORF">ACFFJD_13080</name>
</gene>
<protein>
    <submittedName>
        <fullName evidence="1">Uncharacterized protein</fullName>
    </submittedName>
</protein>
<comment type="caution">
    <text evidence="1">The sequence shown here is derived from an EMBL/GenBank/DDBJ whole genome shotgun (WGS) entry which is preliminary data.</text>
</comment>
<dbReference type="Proteomes" id="UP001589783">
    <property type="component" value="Unassembled WGS sequence"/>
</dbReference>
<accession>A0ABV6HA75</accession>
<proteinExistence type="predicted"/>
<dbReference type="EMBL" id="JBHLWV010000022">
    <property type="protein sequence ID" value="MFC0315784.1"/>
    <property type="molecule type" value="Genomic_DNA"/>
</dbReference>
<evidence type="ECO:0000313" key="1">
    <source>
        <dbReference type="EMBL" id="MFC0315784.1"/>
    </source>
</evidence>
<name>A0ABV6HA75_9ACTN</name>
<dbReference type="RefSeq" id="WP_382364827.1">
    <property type="nucleotide sequence ID" value="NZ_JBHLWV010000022.1"/>
</dbReference>